<gene>
    <name evidence="2" type="ORF">OM074_19470</name>
</gene>
<dbReference type="GO" id="GO:0016787">
    <property type="term" value="F:hydrolase activity"/>
    <property type="evidence" value="ECO:0007669"/>
    <property type="project" value="UniProtKB-KW"/>
</dbReference>
<dbReference type="InterPro" id="IPR036380">
    <property type="entry name" value="Isochorismatase-like_sf"/>
</dbReference>
<name>A0AAE3SLN2_9BACT</name>
<evidence type="ECO:0000313" key="3">
    <source>
        <dbReference type="Proteomes" id="UP001207408"/>
    </source>
</evidence>
<dbReference type="InterPro" id="IPR000868">
    <property type="entry name" value="Isochorismatase-like_dom"/>
</dbReference>
<keyword evidence="2" id="KW-0378">Hydrolase</keyword>
<dbReference type="Pfam" id="PF00857">
    <property type="entry name" value="Isochorismatase"/>
    <property type="match status" value="1"/>
</dbReference>
<protein>
    <submittedName>
        <fullName evidence="2">Hydrolase</fullName>
    </submittedName>
</protein>
<dbReference type="PANTHER" id="PTHR14119">
    <property type="entry name" value="HYDROLASE"/>
    <property type="match status" value="1"/>
</dbReference>
<sequence length="181" mass="20437">MRILKEETVAVCVDIQERLFPHIHEHEQLKKNTEILVEGLKTLEIPMVVTEQYKKGLGDTIEGIKEKVADCPAFEKTAFSCCDDAPFAHKLEEGTFRKFVILFGIEAHICLMQTAIDLKAKGHQPVIIEDCVGSRNPENKRIAINRMLQEGITVTSYESILFELCRYAGSDAFKAISKLVK</sequence>
<dbReference type="Proteomes" id="UP001207408">
    <property type="component" value="Unassembled WGS sequence"/>
</dbReference>
<dbReference type="Gene3D" id="3.40.50.850">
    <property type="entry name" value="Isochorismatase-like"/>
    <property type="match status" value="1"/>
</dbReference>
<dbReference type="PANTHER" id="PTHR14119:SF3">
    <property type="entry name" value="ISOCHORISMATASE DOMAIN-CONTAINING PROTEIN 2"/>
    <property type="match status" value="1"/>
</dbReference>
<dbReference type="AlphaFoldDB" id="A0AAE3SLN2"/>
<keyword evidence="3" id="KW-1185">Reference proteome</keyword>
<feature type="domain" description="Isochorismatase-like" evidence="1">
    <location>
        <begin position="9"/>
        <end position="158"/>
    </location>
</feature>
<dbReference type="CDD" id="cd01012">
    <property type="entry name" value="YcaC_related"/>
    <property type="match status" value="1"/>
</dbReference>
<accession>A0AAE3SLN2</accession>
<comment type="caution">
    <text evidence="2">The sequence shown here is derived from an EMBL/GenBank/DDBJ whole genome shotgun (WGS) entry which is preliminary data.</text>
</comment>
<evidence type="ECO:0000259" key="1">
    <source>
        <dbReference type="Pfam" id="PF00857"/>
    </source>
</evidence>
<evidence type="ECO:0000313" key="2">
    <source>
        <dbReference type="EMBL" id="MCW3807818.1"/>
    </source>
</evidence>
<dbReference type="InterPro" id="IPR050993">
    <property type="entry name" value="Isochorismatase_domain"/>
</dbReference>
<dbReference type="RefSeq" id="WP_301202290.1">
    <property type="nucleotide sequence ID" value="NZ_JAPDPI010000062.1"/>
</dbReference>
<dbReference type="EMBL" id="JAPDPI010000062">
    <property type="protein sequence ID" value="MCW3807818.1"/>
    <property type="molecule type" value="Genomic_DNA"/>
</dbReference>
<proteinExistence type="predicted"/>
<organism evidence="2 3">
    <name type="scientific">Plebeiibacterium marinum</name>
    <dbReference type="NCBI Taxonomy" id="2992111"/>
    <lineage>
        <taxon>Bacteria</taxon>
        <taxon>Pseudomonadati</taxon>
        <taxon>Bacteroidota</taxon>
        <taxon>Bacteroidia</taxon>
        <taxon>Marinilabiliales</taxon>
        <taxon>Marinilabiliaceae</taxon>
        <taxon>Plebeiibacterium</taxon>
    </lineage>
</organism>
<dbReference type="SUPFAM" id="SSF52499">
    <property type="entry name" value="Isochorismatase-like hydrolases"/>
    <property type="match status" value="1"/>
</dbReference>
<reference evidence="2" key="1">
    <citation type="submission" date="2022-10" db="EMBL/GenBank/DDBJ databases">
        <authorList>
            <person name="Yu W.X."/>
        </authorList>
    </citation>
    <scope>NUCLEOTIDE SEQUENCE</scope>
    <source>
        <strain evidence="2">D04</strain>
    </source>
</reference>